<evidence type="ECO:0000313" key="4">
    <source>
        <dbReference type="Proteomes" id="UP000231409"/>
    </source>
</evidence>
<dbReference type="InterPro" id="IPR003965">
    <property type="entry name" value="Fatty_acid_synthase"/>
</dbReference>
<dbReference type="GO" id="GO:0005835">
    <property type="term" value="C:fatty acid synthase complex"/>
    <property type="evidence" value="ECO:0007669"/>
    <property type="project" value="InterPro"/>
</dbReference>
<feature type="domain" description="MaoC-like" evidence="2">
    <location>
        <begin position="17"/>
        <end position="120"/>
    </location>
</feature>
<dbReference type="SUPFAM" id="SSF54637">
    <property type="entry name" value="Thioesterase/thiol ester dehydrase-isomerase"/>
    <property type="match status" value="1"/>
</dbReference>
<evidence type="ECO:0000259" key="2">
    <source>
        <dbReference type="Pfam" id="PF01575"/>
    </source>
</evidence>
<dbReference type="Gene3D" id="3.10.129.10">
    <property type="entry name" value="Hotdog Thioesterase"/>
    <property type="match status" value="1"/>
</dbReference>
<protein>
    <submittedName>
        <fullName evidence="3">3-hydroxybutyryl-CoA dehydratase</fullName>
    </submittedName>
</protein>
<comment type="caution">
    <text evidence="3">The sequence shown here is derived from an EMBL/GenBank/DDBJ whole genome shotgun (WGS) entry which is preliminary data.</text>
</comment>
<dbReference type="InterPro" id="IPR002539">
    <property type="entry name" value="MaoC-like_dom"/>
</dbReference>
<dbReference type="CDD" id="cd03449">
    <property type="entry name" value="R_hydratase"/>
    <property type="match status" value="1"/>
</dbReference>
<proteinExistence type="predicted"/>
<dbReference type="Pfam" id="PF01575">
    <property type="entry name" value="MaoC_dehydratas"/>
    <property type="match status" value="1"/>
</dbReference>
<name>A0A2G1UP32_9GAMM</name>
<keyword evidence="4" id="KW-1185">Reference proteome</keyword>
<reference evidence="3 4" key="1">
    <citation type="submission" date="2017-09" db="EMBL/GenBank/DDBJ databases">
        <title>The draft genome sequences of Marinobacter sp. PWS21.</title>
        <authorList>
            <person name="Cao J."/>
        </authorList>
    </citation>
    <scope>NUCLEOTIDE SEQUENCE [LARGE SCALE GENOMIC DNA]</scope>
    <source>
        <strain evidence="3 4">PWS21</strain>
    </source>
</reference>
<dbReference type="InterPro" id="IPR050965">
    <property type="entry name" value="UPF0336/Enoyl-CoA_hydratase"/>
</dbReference>
<accession>A0A2G1UP32</accession>
<dbReference type="PANTHER" id="PTHR43437">
    <property type="entry name" value="HYDROXYACYL-THIOESTER DEHYDRATASE TYPE 2, MITOCHONDRIAL-RELATED"/>
    <property type="match status" value="1"/>
</dbReference>
<dbReference type="InterPro" id="IPR029069">
    <property type="entry name" value="HotDog_dom_sf"/>
</dbReference>
<dbReference type="GO" id="GO:0019171">
    <property type="term" value="F:(3R)-hydroxyacyl-[acyl-carrier-protein] dehydratase activity"/>
    <property type="evidence" value="ECO:0007669"/>
    <property type="project" value="TreeGrafter"/>
</dbReference>
<dbReference type="GO" id="GO:0004312">
    <property type="term" value="F:fatty acid synthase activity"/>
    <property type="evidence" value="ECO:0007669"/>
    <property type="project" value="InterPro"/>
</dbReference>
<dbReference type="EMBL" id="NTFH01000004">
    <property type="protein sequence ID" value="PHQ16180.1"/>
    <property type="molecule type" value="Genomic_DNA"/>
</dbReference>
<dbReference type="FunFam" id="3.10.129.10:FF:000042">
    <property type="entry name" value="MaoC domain protein dehydratase"/>
    <property type="match status" value="1"/>
</dbReference>
<dbReference type="PANTHER" id="PTHR43437:SF3">
    <property type="entry name" value="HYDROXYACYL-THIOESTER DEHYDRATASE TYPE 2, MITOCHONDRIAL"/>
    <property type="match status" value="1"/>
</dbReference>
<dbReference type="PRINTS" id="PR01483">
    <property type="entry name" value="FASYNTHASE"/>
</dbReference>
<evidence type="ECO:0000313" key="3">
    <source>
        <dbReference type="EMBL" id="PHQ16180.1"/>
    </source>
</evidence>
<sequence length="161" mass="17641">MVQAQETLQNITYDELQEGATASYSRTLTEDELVLFAAVSGDVNPVHLDAGFAADSMFKERIAHGMWSGSLISAALATVLPGPGTIYLEQSLSFKRPVKLNDTLTVNLTVLRKEPKGRVVVACEVRNQNDQQVVEGEAKVIAPSQKLTLEKPRLPKITIEY</sequence>
<dbReference type="AlphaFoldDB" id="A0A2G1UP32"/>
<dbReference type="Proteomes" id="UP000231409">
    <property type="component" value="Unassembled WGS sequence"/>
</dbReference>
<dbReference type="RefSeq" id="WP_099613346.1">
    <property type="nucleotide sequence ID" value="NZ_KZ319368.1"/>
</dbReference>
<gene>
    <name evidence="3" type="ORF">CLH61_03565</name>
</gene>
<organism evidence="3 4">
    <name type="scientific">Marinobacter profundi</name>
    <dbReference type="NCBI Taxonomy" id="2666256"/>
    <lineage>
        <taxon>Bacteria</taxon>
        <taxon>Pseudomonadati</taxon>
        <taxon>Pseudomonadota</taxon>
        <taxon>Gammaproteobacteria</taxon>
        <taxon>Pseudomonadales</taxon>
        <taxon>Marinobacteraceae</taxon>
        <taxon>Marinobacter</taxon>
    </lineage>
</organism>
<evidence type="ECO:0000256" key="1">
    <source>
        <dbReference type="ARBA" id="ARBA00023239"/>
    </source>
</evidence>
<dbReference type="GO" id="GO:0006633">
    <property type="term" value="P:fatty acid biosynthetic process"/>
    <property type="evidence" value="ECO:0007669"/>
    <property type="project" value="InterPro"/>
</dbReference>
<keyword evidence="1" id="KW-0456">Lyase</keyword>